<keyword evidence="1 2" id="KW-0238">DNA-binding</keyword>
<sequence>MSPKERRDQALTAIYHALIALIQTQAMATISVTKLCKEAGVSRTYYYKHFTTYNQIIDQYEMLSVVTYMRGLPNNTRLAMPTMMAHYFELVAVNCEAQLVLFETGNEQPLIRGFETAFLYLLKLDKINQNPGSYTTRPYWGKFLAGAVINTSLRWLQNGMVESPAYMGQLVADFLKIQRTQKRETH</sequence>
<proteinExistence type="predicted"/>
<dbReference type="GO" id="GO:0003677">
    <property type="term" value="F:DNA binding"/>
    <property type="evidence" value="ECO:0007669"/>
    <property type="project" value="UniProtKB-UniRule"/>
</dbReference>
<dbReference type="RefSeq" id="WP_056997397.1">
    <property type="nucleotide sequence ID" value="NZ_AYYR01000117.1"/>
</dbReference>
<dbReference type="PROSITE" id="PS50977">
    <property type="entry name" value="HTH_TETR_2"/>
    <property type="match status" value="1"/>
</dbReference>
<feature type="DNA-binding region" description="H-T-H motif" evidence="2">
    <location>
        <begin position="31"/>
        <end position="50"/>
    </location>
</feature>
<reference evidence="4 5" key="1">
    <citation type="journal article" date="2015" name="Genome Announc.">
        <title>Expanding the biotechnology potential of lactobacilli through comparative genomics of 213 strains and associated genera.</title>
        <authorList>
            <person name="Sun Z."/>
            <person name="Harris H.M."/>
            <person name="McCann A."/>
            <person name="Guo C."/>
            <person name="Argimon S."/>
            <person name="Zhang W."/>
            <person name="Yang X."/>
            <person name="Jeffery I.B."/>
            <person name="Cooney J.C."/>
            <person name="Kagawa T.F."/>
            <person name="Liu W."/>
            <person name="Song Y."/>
            <person name="Salvetti E."/>
            <person name="Wrobel A."/>
            <person name="Rasinkangas P."/>
            <person name="Parkhill J."/>
            <person name="Rea M.C."/>
            <person name="O'Sullivan O."/>
            <person name="Ritari J."/>
            <person name="Douillard F.P."/>
            <person name="Paul Ross R."/>
            <person name="Yang R."/>
            <person name="Briner A.E."/>
            <person name="Felis G.E."/>
            <person name="de Vos W.M."/>
            <person name="Barrangou R."/>
            <person name="Klaenhammer T.R."/>
            <person name="Caufield P.W."/>
            <person name="Cui Y."/>
            <person name="Zhang H."/>
            <person name="O'Toole P.W."/>
        </authorList>
    </citation>
    <scope>NUCLEOTIDE SEQUENCE [LARGE SCALE GENOMIC DNA]</scope>
    <source>
        <strain evidence="4 5">DSM 20515</strain>
    </source>
</reference>
<dbReference type="InterPro" id="IPR009057">
    <property type="entry name" value="Homeodomain-like_sf"/>
</dbReference>
<comment type="caution">
    <text evidence="4">The sequence shown here is derived from an EMBL/GenBank/DDBJ whole genome shotgun (WGS) entry which is preliminary data.</text>
</comment>
<dbReference type="EMBL" id="AYYR01000117">
    <property type="protein sequence ID" value="KRM73834.1"/>
    <property type="molecule type" value="Genomic_DNA"/>
</dbReference>
<dbReference type="InterPro" id="IPR001647">
    <property type="entry name" value="HTH_TetR"/>
</dbReference>
<protein>
    <submittedName>
        <fullName evidence="4">Transcription regulator (Probable)</fullName>
    </submittedName>
</protein>
<dbReference type="Proteomes" id="UP000051845">
    <property type="component" value="Unassembled WGS sequence"/>
</dbReference>
<evidence type="ECO:0000256" key="1">
    <source>
        <dbReference type="ARBA" id="ARBA00023125"/>
    </source>
</evidence>
<dbReference type="SUPFAM" id="SSF46689">
    <property type="entry name" value="Homeodomain-like"/>
    <property type="match status" value="1"/>
</dbReference>
<name>A0A0R2B421_SECCO</name>
<evidence type="ECO:0000313" key="5">
    <source>
        <dbReference type="Proteomes" id="UP000051845"/>
    </source>
</evidence>
<dbReference type="AlphaFoldDB" id="A0A0R2B421"/>
<gene>
    <name evidence="4" type="ORF">FC82_GL001033</name>
</gene>
<organism evidence="4 5">
    <name type="scientific">Secundilactobacillus collinoides DSM 20515 = JCM 1123</name>
    <dbReference type="NCBI Taxonomy" id="1423733"/>
    <lineage>
        <taxon>Bacteria</taxon>
        <taxon>Bacillati</taxon>
        <taxon>Bacillota</taxon>
        <taxon>Bacilli</taxon>
        <taxon>Lactobacillales</taxon>
        <taxon>Lactobacillaceae</taxon>
        <taxon>Secundilactobacillus</taxon>
    </lineage>
</organism>
<evidence type="ECO:0000313" key="4">
    <source>
        <dbReference type="EMBL" id="KRM73834.1"/>
    </source>
</evidence>
<dbReference type="PATRIC" id="fig|1423733.4.peg.1091"/>
<dbReference type="Gene3D" id="1.10.357.10">
    <property type="entry name" value="Tetracycline Repressor, domain 2"/>
    <property type="match status" value="1"/>
</dbReference>
<feature type="domain" description="HTH tetR-type" evidence="3">
    <location>
        <begin position="8"/>
        <end position="68"/>
    </location>
</feature>
<evidence type="ECO:0000256" key="2">
    <source>
        <dbReference type="PROSITE-ProRule" id="PRU00335"/>
    </source>
</evidence>
<accession>A0A0R2B421</accession>
<dbReference type="STRING" id="33960.TY91_16730"/>
<evidence type="ECO:0000259" key="3">
    <source>
        <dbReference type="PROSITE" id="PS50977"/>
    </source>
</evidence>